<dbReference type="STRING" id="406327.Mevan_0863"/>
<dbReference type="OrthoDB" id="372143at2157"/>
<dbReference type="PANTHER" id="PTHR12110:SF21">
    <property type="entry name" value="XYLOSE ISOMERASE-LIKE TIM BARREL DOMAIN-CONTAINING PROTEIN"/>
    <property type="match status" value="1"/>
</dbReference>
<reference evidence="2" key="1">
    <citation type="submission" date="2007-06" db="EMBL/GenBank/DDBJ databases">
        <title>Complete sequence of Methanococcus vannielii SB.</title>
        <authorList>
            <consortium name="US DOE Joint Genome Institute"/>
            <person name="Copeland A."/>
            <person name="Lucas S."/>
            <person name="Lapidus A."/>
            <person name="Barry K."/>
            <person name="Glavina del Rio T."/>
            <person name="Dalin E."/>
            <person name="Tice H."/>
            <person name="Pitluck S."/>
            <person name="Chain P."/>
            <person name="Malfatti S."/>
            <person name="Shin M."/>
            <person name="Vergez L."/>
            <person name="Schmutz J."/>
            <person name="Larimer F."/>
            <person name="Land M."/>
            <person name="Hauser L."/>
            <person name="Kyrpides N."/>
            <person name="Anderson I."/>
            <person name="Sieprawska-Lupa M."/>
            <person name="Whitman W.B."/>
            <person name="Richardson P."/>
        </authorList>
    </citation>
    <scope>NUCLEOTIDE SEQUENCE [LARGE SCALE GENOMIC DNA]</scope>
    <source>
        <strain evidence="2">SB</strain>
    </source>
</reference>
<evidence type="ECO:0000313" key="3">
    <source>
        <dbReference type="Proteomes" id="UP000001107"/>
    </source>
</evidence>
<dbReference type="InterPro" id="IPR050312">
    <property type="entry name" value="IolE/XylAMocC-like"/>
</dbReference>
<evidence type="ECO:0000313" key="2">
    <source>
        <dbReference type="EMBL" id="ABR54768.1"/>
    </source>
</evidence>
<organism evidence="2 3">
    <name type="scientific">Methanococcus vannielii (strain ATCC 35089 / DSM 1224 / JCM 13029 / OCM 148 / SB)</name>
    <dbReference type="NCBI Taxonomy" id="406327"/>
    <lineage>
        <taxon>Archaea</taxon>
        <taxon>Methanobacteriati</taxon>
        <taxon>Methanobacteriota</taxon>
        <taxon>Methanomada group</taxon>
        <taxon>Methanococci</taxon>
        <taxon>Methanococcales</taxon>
        <taxon>Methanococcaceae</taxon>
        <taxon>Methanococcus</taxon>
    </lineage>
</organism>
<dbReference type="KEGG" id="mvn:Mevan_0863"/>
<dbReference type="SMART" id="SM00518">
    <property type="entry name" value="AP2Ec"/>
    <property type="match status" value="1"/>
</dbReference>
<name>A6UQJ6_METVS</name>
<accession>A6UQJ6</accession>
<dbReference type="Gene3D" id="3.20.20.150">
    <property type="entry name" value="Divalent-metal-dependent TIM barrel enzymes"/>
    <property type="match status" value="1"/>
</dbReference>
<proteinExistence type="predicted"/>
<evidence type="ECO:0000259" key="1">
    <source>
        <dbReference type="Pfam" id="PF01261"/>
    </source>
</evidence>
<dbReference type="EMBL" id="CP000742">
    <property type="protein sequence ID" value="ABR54768.1"/>
    <property type="molecule type" value="Genomic_DNA"/>
</dbReference>
<dbReference type="HOGENOM" id="CLU_050006_7_2_2"/>
<dbReference type="eggNOG" id="arCOG01895">
    <property type="taxonomic scope" value="Archaea"/>
</dbReference>
<protein>
    <submittedName>
        <fullName evidence="2">Xylose isomerase domain protein TIM barrel</fullName>
    </submittedName>
</protein>
<dbReference type="Proteomes" id="UP000001107">
    <property type="component" value="Chromosome"/>
</dbReference>
<dbReference type="SUPFAM" id="SSF51658">
    <property type="entry name" value="Xylose isomerase-like"/>
    <property type="match status" value="1"/>
</dbReference>
<dbReference type="GO" id="GO:0016853">
    <property type="term" value="F:isomerase activity"/>
    <property type="evidence" value="ECO:0007669"/>
    <property type="project" value="UniProtKB-KW"/>
</dbReference>
<dbReference type="PANTHER" id="PTHR12110">
    <property type="entry name" value="HYDROXYPYRUVATE ISOMERASE"/>
    <property type="match status" value="1"/>
</dbReference>
<dbReference type="InterPro" id="IPR036237">
    <property type="entry name" value="Xyl_isomerase-like_sf"/>
</dbReference>
<dbReference type="InterPro" id="IPR013022">
    <property type="entry name" value="Xyl_isomerase-like_TIM-brl"/>
</dbReference>
<keyword evidence="2" id="KW-0413">Isomerase</keyword>
<gene>
    <name evidence="2" type="ordered locus">Mevan_0863</name>
</gene>
<dbReference type="InterPro" id="IPR001719">
    <property type="entry name" value="AP_endonuc_2"/>
</dbReference>
<sequence length="268" mass="30092">MKFGISSLVFLPETLQSSMEKVAENSFECWEIVSEGSHQLNPKNIKYLRALKEQYDVDLVIHSSFSDLNPASMNREVRNLTVNSVIESIEGAFELDANVVTIHPGYLPPLWSDYKKDILDNNFSSLNEIVEMAENYEIMIGLENMPNYHGVLGVTIESLSDIIKDIDSKYLGITFDIGHANTAGNPAEFVGELNKMGRGIVHAHIHDNLGIEDEHALIGAGNIDFSSVILKLQEIKYDKVLSFESKSIRDAVKGREIIKEHFLRINNL</sequence>
<dbReference type="Pfam" id="PF01261">
    <property type="entry name" value="AP_endonuc_2"/>
    <property type="match status" value="1"/>
</dbReference>
<feature type="domain" description="Xylose isomerase-like TIM barrel" evidence="1">
    <location>
        <begin position="20"/>
        <end position="258"/>
    </location>
</feature>
<dbReference type="GO" id="GO:0006281">
    <property type="term" value="P:DNA repair"/>
    <property type="evidence" value="ECO:0007669"/>
    <property type="project" value="InterPro"/>
</dbReference>
<dbReference type="GeneID" id="5324898"/>
<keyword evidence="3" id="KW-1185">Reference proteome</keyword>
<dbReference type="AlphaFoldDB" id="A6UQJ6"/>
<dbReference type="GO" id="GO:0008270">
    <property type="term" value="F:zinc ion binding"/>
    <property type="evidence" value="ECO:0007669"/>
    <property type="project" value="InterPro"/>
</dbReference>
<dbReference type="RefSeq" id="WP_011972669.1">
    <property type="nucleotide sequence ID" value="NC_009634.1"/>
</dbReference>
<dbReference type="GO" id="GO:0003677">
    <property type="term" value="F:DNA binding"/>
    <property type="evidence" value="ECO:0007669"/>
    <property type="project" value="InterPro"/>
</dbReference>